<dbReference type="Proteomes" id="UP000177838">
    <property type="component" value="Unassembled WGS sequence"/>
</dbReference>
<evidence type="ECO:0000313" key="1">
    <source>
        <dbReference type="EMBL" id="OHA60104.1"/>
    </source>
</evidence>
<name>A0A1G2QHJ7_9BACT</name>
<accession>A0A1G2QHJ7</accession>
<evidence type="ECO:0000313" key="2">
    <source>
        <dbReference type="Proteomes" id="UP000177838"/>
    </source>
</evidence>
<dbReference type="STRING" id="1802439.A2589_00270"/>
<gene>
    <name evidence="1" type="ORF">A2589_00270</name>
</gene>
<sequence length="203" mass="22395">MSIVILGNAKHLINLADHKGLTEEACDDLVQTGLQADLYEAAVVGKLKRVDRFAFRQLLGLVAKICKIVVDYTMTLEQMVIAGCYDLVDLNITPDLFEVEGEGQVELEPELVHFGHDRSSEVVLAELEKRGLRPGTLAELLAFGATCPEVQQEFLVVALGSSAEVCGDRRVPFLDGNDSRRVLSLGWFEDGWGGNCRFLAFRK</sequence>
<protein>
    <submittedName>
        <fullName evidence="1">Uncharacterized protein</fullName>
    </submittedName>
</protein>
<reference evidence="1 2" key="1">
    <citation type="journal article" date="2016" name="Nat. Commun.">
        <title>Thousands of microbial genomes shed light on interconnected biogeochemical processes in an aquifer system.</title>
        <authorList>
            <person name="Anantharaman K."/>
            <person name="Brown C.T."/>
            <person name="Hug L.A."/>
            <person name="Sharon I."/>
            <person name="Castelle C.J."/>
            <person name="Probst A.J."/>
            <person name="Thomas B.C."/>
            <person name="Singh A."/>
            <person name="Wilkins M.J."/>
            <person name="Karaoz U."/>
            <person name="Brodie E.L."/>
            <person name="Williams K.H."/>
            <person name="Hubbard S.S."/>
            <person name="Banfield J.F."/>
        </authorList>
    </citation>
    <scope>NUCLEOTIDE SEQUENCE [LARGE SCALE GENOMIC DNA]</scope>
</reference>
<organism evidence="1 2">
    <name type="scientific">Candidatus Vogelbacteria bacterium RIFOXYD1_FULL_46_19</name>
    <dbReference type="NCBI Taxonomy" id="1802439"/>
    <lineage>
        <taxon>Bacteria</taxon>
        <taxon>Candidatus Vogeliibacteriota</taxon>
    </lineage>
</organism>
<proteinExistence type="predicted"/>
<dbReference type="AlphaFoldDB" id="A0A1G2QHJ7"/>
<comment type="caution">
    <text evidence="1">The sequence shown here is derived from an EMBL/GenBank/DDBJ whole genome shotgun (WGS) entry which is preliminary data.</text>
</comment>
<dbReference type="EMBL" id="MHTK01000002">
    <property type="protein sequence ID" value="OHA60104.1"/>
    <property type="molecule type" value="Genomic_DNA"/>
</dbReference>